<evidence type="ECO:0000313" key="3">
    <source>
        <dbReference type="Proteomes" id="UP000265520"/>
    </source>
</evidence>
<dbReference type="EMBL" id="LXQA010151768">
    <property type="protein sequence ID" value="MCI26189.1"/>
    <property type="molecule type" value="Genomic_DNA"/>
</dbReference>
<feature type="coiled-coil region" evidence="1">
    <location>
        <begin position="7"/>
        <end position="52"/>
    </location>
</feature>
<keyword evidence="1" id="KW-0175">Coiled coil</keyword>
<name>A0A392QQE8_9FABA</name>
<evidence type="ECO:0000256" key="1">
    <source>
        <dbReference type="SAM" id="Coils"/>
    </source>
</evidence>
<accession>A0A392QQE8</accession>
<dbReference type="AlphaFoldDB" id="A0A392QQE8"/>
<reference evidence="2 3" key="1">
    <citation type="journal article" date="2018" name="Front. Plant Sci.">
        <title>Red Clover (Trifolium pratense) and Zigzag Clover (T. medium) - A Picture of Genomic Similarities and Differences.</title>
        <authorList>
            <person name="Dluhosova J."/>
            <person name="Istvanek J."/>
            <person name="Nedelnik J."/>
            <person name="Repkova J."/>
        </authorList>
    </citation>
    <scope>NUCLEOTIDE SEQUENCE [LARGE SCALE GENOMIC DNA]</scope>
    <source>
        <strain evidence="3">cv. 10/8</strain>
        <tissue evidence="2">Leaf</tissue>
    </source>
</reference>
<sequence>MPKRKTVTKMEAKVADLEQELASMKVAFSASLAEVQQTARENQRALMQMLERVVGKKVVEVEDTISSAGNGVVTKEPHVISSTKVPSLTELRGDSLDEFRRSVKKIEL</sequence>
<keyword evidence="3" id="KW-1185">Reference proteome</keyword>
<protein>
    <submittedName>
        <fullName evidence="2">Uncharacterized protein</fullName>
    </submittedName>
</protein>
<proteinExistence type="predicted"/>
<dbReference type="Proteomes" id="UP000265520">
    <property type="component" value="Unassembled WGS sequence"/>
</dbReference>
<comment type="caution">
    <text evidence="2">The sequence shown here is derived from an EMBL/GenBank/DDBJ whole genome shotgun (WGS) entry which is preliminary data.</text>
</comment>
<feature type="non-terminal residue" evidence="2">
    <location>
        <position position="108"/>
    </location>
</feature>
<organism evidence="2 3">
    <name type="scientific">Trifolium medium</name>
    <dbReference type="NCBI Taxonomy" id="97028"/>
    <lineage>
        <taxon>Eukaryota</taxon>
        <taxon>Viridiplantae</taxon>
        <taxon>Streptophyta</taxon>
        <taxon>Embryophyta</taxon>
        <taxon>Tracheophyta</taxon>
        <taxon>Spermatophyta</taxon>
        <taxon>Magnoliopsida</taxon>
        <taxon>eudicotyledons</taxon>
        <taxon>Gunneridae</taxon>
        <taxon>Pentapetalae</taxon>
        <taxon>rosids</taxon>
        <taxon>fabids</taxon>
        <taxon>Fabales</taxon>
        <taxon>Fabaceae</taxon>
        <taxon>Papilionoideae</taxon>
        <taxon>50 kb inversion clade</taxon>
        <taxon>NPAAA clade</taxon>
        <taxon>Hologalegina</taxon>
        <taxon>IRL clade</taxon>
        <taxon>Trifolieae</taxon>
        <taxon>Trifolium</taxon>
    </lineage>
</organism>
<evidence type="ECO:0000313" key="2">
    <source>
        <dbReference type="EMBL" id="MCI26189.1"/>
    </source>
</evidence>